<dbReference type="EMBL" id="BARV01032372">
    <property type="protein sequence ID" value="GAI33678.1"/>
    <property type="molecule type" value="Genomic_DNA"/>
</dbReference>
<evidence type="ECO:0000313" key="1">
    <source>
        <dbReference type="EMBL" id="GAI33678.1"/>
    </source>
</evidence>
<dbReference type="Gene3D" id="1.20.120.330">
    <property type="entry name" value="Nucleotidyltransferases domain 2"/>
    <property type="match status" value="1"/>
</dbReference>
<protein>
    <recommendedName>
        <fullName evidence="2">HEPN domain-containing protein</fullName>
    </recommendedName>
</protein>
<sequence>RTSRQEIRELLSLVDRDLYESETGTHSPEWKLSITYNAILQAARAALAATGYRVPRSNRSHHYYTIQSLRHTIGADSSLVLKLEAVQKKRNVSEYERAGAVSDREAQDVLDLAKTVCKLVRNWLQAKHPELM</sequence>
<accession>X1MQT0</accession>
<comment type="caution">
    <text evidence="1">The sequence shown here is derived from an EMBL/GenBank/DDBJ whole genome shotgun (WGS) entry which is preliminary data.</text>
</comment>
<dbReference type="AlphaFoldDB" id="X1MQT0"/>
<name>X1MQT0_9ZZZZ</name>
<reference evidence="1" key="1">
    <citation type="journal article" date="2014" name="Front. Microbiol.">
        <title>High frequency of phylogenetically diverse reductive dehalogenase-homologous genes in deep subseafloor sedimentary metagenomes.</title>
        <authorList>
            <person name="Kawai M."/>
            <person name="Futagami T."/>
            <person name="Toyoda A."/>
            <person name="Takaki Y."/>
            <person name="Nishi S."/>
            <person name="Hori S."/>
            <person name="Arai W."/>
            <person name="Tsubouchi T."/>
            <person name="Morono Y."/>
            <person name="Uchiyama I."/>
            <person name="Ito T."/>
            <person name="Fujiyama A."/>
            <person name="Inagaki F."/>
            <person name="Takami H."/>
        </authorList>
    </citation>
    <scope>NUCLEOTIDE SEQUENCE</scope>
    <source>
        <strain evidence="1">Expedition CK06-06</strain>
    </source>
</reference>
<organism evidence="1">
    <name type="scientific">marine sediment metagenome</name>
    <dbReference type="NCBI Taxonomy" id="412755"/>
    <lineage>
        <taxon>unclassified sequences</taxon>
        <taxon>metagenomes</taxon>
        <taxon>ecological metagenomes</taxon>
    </lineage>
</organism>
<evidence type="ECO:0008006" key="2">
    <source>
        <dbReference type="Google" id="ProtNLM"/>
    </source>
</evidence>
<feature type="non-terminal residue" evidence="1">
    <location>
        <position position="1"/>
    </location>
</feature>
<proteinExistence type="predicted"/>
<gene>
    <name evidence="1" type="ORF">S06H3_51052</name>
</gene>